<dbReference type="SUPFAM" id="SSF52467">
    <property type="entry name" value="DHS-like NAD/FAD-binding domain"/>
    <property type="match status" value="1"/>
</dbReference>
<dbReference type="Proteomes" id="UP000005737">
    <property type="component" value="Unassembled WGS sequence"/>
</dbReference>
<evidence type="ECO:0000313" key="2">
    <source>
        <dbReference type="Proteomes" id="UP000005737"/>
    </source>
</evidence>
<dbReference type="Pfam" id="PF13289">
    <property type="entry name" value="SIR2_2"/>
    <property type="match status" value="1"/>
</dbReference>
<reference evidence="1 2" key="1">
    <citation type="submission" date="2011-10" db="EMBL/GenBank/DDBJ databases">
        <title>The Improved High-Quality Draft genome of Leptonema illini DSM 21528.</title>
        <authorList>
            <consortium name="US DOE Joint Genome Institute (JGI-PGF)"/>
            <person name="Lucas S."/>
            <person name="Copeland A."/>
            <person name="Lapidus A."/>
            <person name="Glavina del Rio T."/>
            <person name="Dalin E."/>
            <person name="Tice H."/>
            <person name="Bruce D."/>
            <person name="Goodwin L."/>
            <person name="Pitluck S."/>
            <person name="Peters L."/>
            <person name="Mikhailova N."/>
            <person name="Held B."/>
            <person name="Kyrpides N."/>
            <person name="Mavromatis K."/>
            <person name="Ivanova N."/>
            <person name="Markowitz V."/>
            <person name="Cheng J.-F."/>
            <person name="Hugenholtz P."/>
            <person name="Woyke T."/>
            <person name="Wu D."/>
            <person name="Gronow S."/>
            <person name="Wellnitz S."/>
            <person name="Brambilla E.-M."/>
            <person name="Klenk H.-P."/>
            <person name="Eisen J.A."/>
        </authorList>
    </citation>
    <scope>NUCLEOTIDE SEQUENCE [LARGE SCALE GENOMIC DNA]</scope>
    <source>
        <strain evidence="1 2">DSM 21528</strain>
    </source>
</reference>
<dbReference type="InterPro" id="IPR029035">
    <property type="entry name" value="DHS-like_NAD/FAD-binding_dom"/>
</dbReference>
<sequence>MRNKEEVESLFRYIVSEIAEQRVVVFVGSGFSLNARPADNRNLRMRTWDELKRMVQQRLGLSEKEAQKINTPRLIQLFESRFDLRQRNDLIAEAIPNDAVEPGPLHRELVKFNWDSIVTTNIDTLIERAFKFEKRACTVISQEHAMARIKTMPIYKIHGSYEDEATWIFSEKEYNQNVQPLFIDKLRTIFAEKTVLFVGYSLNDPDLDAILYQIQARLGHFQRRAYLVSLDDQTIHRAYWLQRNIDIISASDVDRVSGHVESCNVGSHSVFLEAFLETLHQFEGGNPISYQRESTYLWRERVLKKAMRDRAGSALDTVFLMNNELFQNRKRSTVPISEEDCNRYCDAILQLYSLCDREGFSQYRLEVLAVIFDVGDGSIYDGARLFDLVRSSLSSAFKEESTKKVATVYSLFSEALWERLVAGRLTGVDDEVLERHVKDSRKAMRKASFGKETADSLRSSILSLRILRYVSGNGMKETNLLRVLKTLLVKDSIPKRAKAYIRLRFAISCLYLNNLKSVEDCIRDKKALEKNPFWKSQWTAMLQCELGLVQEAAAVYQILRSAEYSLEVRYMATQALLDLLPVAGSFVEAIQQKREHRYDLLSRLEEIENEAVKAGVMLDAHDFIGKIRKGFIAELTEKALDESVTKQNQSEGVSITLIKSDSLQFVNGELFKRALNGMIFPQYSGGNHAICCA</sequence>
<organism evidence="1 2">
    <name type="scientific">Leptonema illini DSM 21528</name>
    <dbReference type="NCBI Taxonomy" id="929563"/>
    <lineage>
        <taxon>Bacteria</taxon>
        <taxon>Pseudomonadati</taxon>
        <taxon>Spirochaetota</taxon>
        <taxon>Spirochaetia</taxon>
        <taxon>Leptospirales</taxon>
        <taxon>Leptospiraceae</taxon>
        <taxon>Leptonema</taxon>
    </lineage>
</organism>
<evidence type="ECO:0000313" key="1">
    <source>
        <dbReference type="EMBL" id="EHQ08199.1"/>
    </source>
</evidence>
<dbReference type="HOGENOM" id="CLU_397302_0_0_12"/>
<dbReference type="STRING" id="183.GCA_002009735_01309"/>
<keyword evidence="2" id="KW-1185">Reference proteome</keyword>
<protein>
    <submittedName>
        <fullName evidence="1">Uncharacterized protein</fullName>
    </submittedName>
</protein>
<dbReference type="RefSeq" id="WP_002774644.1">
    <property type="nucleotide sequence ID" value="NZ_JH597773.1"/>
</dbReference>
<dbReference type="Gene3D" id="3.40.50.1220">
    <property type="entry name" value="TPP-binding domain"/>
    <property type="match status" value="1"/>
</dbReference>
<proteinExistence type="predicted"/>
<dbReference type="AlphaFoldDB" id="H2CJN8"/>
<accession>H2CJN8</accession>
<dbReference type="EMBL" id="JH597773">
    <property type="protein sequence ID" value="EHQ08199.1"/>
    <property type="molecule type" value="Genomic_DNA"/>
</dbReference>
<name>H2CJN8_9LEPT</name>
<gene>
    <name evidence="1" type="ORF">Lepil_3542</name>
</gene>